<evidence type="ECO:0000313" key="4">
    <source>
        <dbReference type="Proteomes" id="UP000587608"/>
    </source>
</evidence>
<dbReference type="EMBL" id="JACERG010000015">
    <property type="protein sequence ID" value="MBA5224088.1"/>
    <property type="molecule type" value="Genomic_DNA"/>
</dbReference>
<sequence length="289" mass="31994">MLLLDTGDDEDAWEDVLWRMGELPGVQDPSPGPAADAGRGTAVPRRLLVAHDTAWRGATAEEAAAAPDRPGVWVPDLVVLTDERTERHPDIRPLPAFRGGDAFWITPRQAAMTYLVPHRPHLGFAFDDFATWGPLDLDRESVDEGDEVDEERYGPVGAELEKRDAPPRYTRPARELPALLQDTDLLVRTDFGDDAAWAALVEPVRRPPHSDVIDDFGPYLRFVDDPAFAGATPEQVMAQLRFGDGEDVSDVLLIADAVTLSAPGSRCSRCPSRRTSASPSWWNRKRWEP</sequence>
<dbReference type="InterPro" id="IPR053832">
    <property type="entry name" value="DUF6924"/>
</dbReference>
<comment type="caution">
    <text evidence="3">The sequence shown here is derived from an EMBL/GenBank/DDBJ whole genome shotgun (WGS) entry which is preliminary data.</text>
</comment>
<feature type="compositionally biased region" description="Low complexity" evidence="1">
    <location>
        <begin position="265"/>
        <end position="280"/>
    </location>
</feature>
<proteinExistence type="predicted"/>
<feature type="domain" description="DUF6924" evidence="2">
    <location>
        <begin position="185"/>
        <end position="263"/>
    </location>
</feature>
<feature type="region of interest" description="Disordered" evidence="1">
    <location>
        <begin position="265"/>
        <end position="289"/>
    </location>
</feature>
<accession>A0A7W2DW69</accession>
<dbReference type="AlphaFoldDB" id="A0A7W2DW69"/>
<name>A0A7W2DW69_9ACTN</name>
<organism evidence="3 4">
    <name type="scientific">Streptomyces griseoaurantiacus</name>
    <dbReference type="NCBI Taxonomy" id="68213"/>
    <lineage>
        <taxon>Bacteria</taxon>
        <taxon>Bacillati</taxon>
        <taxon>Actinomycetota</taxon>
        <taxon>Actinomycetes</taxon>
        <taxon>Kitasatosporales</taxon>
        <taxon>Streptomycetaceae</taxon>
        <taxon>Streptomyces</taxon>
        <taxon>Streptomyces aurantiacus group</taxon>
    </lineage>
</organism>
<dbReference type="Proteomes" id="UP000587608">
    <property type="component" value="Unassembled WGS sequence"/>
</dbReference>
<evidence type="ECO:0000256" key="1">
    <source>
        <dbReference type="SAM" id="MobiDB-lite"/>
    </source>
</evidence>
<reference evidence="3 4" key="1">
    <citation type="submission" date="2020-07" db="EMBL/GenBank/DDBJ databases">
        <title>Differential regulation of undecylprodigiosin biosynthesis in the yeast-scavenging Streptomyces strain MBK6.</title>
        <authorList>
            <person name="Baral B."/>
            <person name="Siitonen V."/>
            <person name="Laughlin M."/>
            <person name="Yamada K."/>
            <person name="Ilomaeki M."/>
            <person name="Metsae-Ketelae M."/>
            <person name="Niemi J."/>
        </authorList>
    </citation>
    <scope>NUCLEOTIDE SEQUENCE [LARGE SCALE GENOMIC DNA]</scope>
    <source>
        <strain evidence="3 4">MBK6</strain>
    </source>
</reference>
<dbReference type="RefSeq" id="WP_191853789.1">
    <property type="nucleotide sequence ID" value="NZ_JACERG010000015.1"/>
</dbReference>
<evidence type="ECO:0000313" key="3">
    <source>
        <dbReference type="EMBL" id="MBA5224088.1"/>
    </source>
</evidence>
<evidence type="ECO:0000259" key="2">
    <source>
        <dbReference type="Pfam" id="PF21962"/>
    </source>
</evidence>
<dbReference type="Pfam" id="PF21962">
    <property type="entry name" value="DUF6924"/>
    <property type="match status" value="1"/>
</dbReference>
<gene>
    <name evidence="3" type="ORF">H1X69_22050</name>
</gene>
<protein>
    <recommendedName>
        <fullName evidence="2">DUF6924 domain-containing protein</fullName>
    </recommendedName>
</protein>